<dbReference type="OrthoDB" id="512616at2759"/>
<dbReference type="InterPro" id="IPR001841">
    <property type="entry name" value="Znf_RING"/>
</dbReference>
<keyword evidence="2 4" id="KW-0863">Zinc-finger</keyword>
<evidence type="ECO:0000256" key="2">
    <source>
        <dbReference type="ARBA" id="ARBA00022771"/>
    </source>
</evidence>
<evidence type="ECO:0000259" key="5">
    <source>
        <dbReference type="PROSITE" id="PS50089"/>
    </source>
</evidence>
<evidence type="ECO:0000256" key="4">
    <source>
        <dbReference type="PROSITE-ProRule" id="PRU00175"/>
    </source>
</evidence>
<dbReference type="InterPro" id="IPR013083">
    <property type="entry name" value="Znf_RING/FYVE/PHD"/>
</dbReference>
<dbReference type="Gene3D" id="3.30.40.10">
    <property type="entry name" value="Zinc/RING finger domain, C3HC4 (zinc finger)"/>
    <property type="match status" value="2"/>
</dbReference>
<accession>A0A851FHG5</accession>
<dbReference type="Pfam" id="PF13771">
    <property type="entry name" value="zf-HC5HC2H"/>
    <property type="match status" value="1"/>
</dbReference>
<feature type="non-terminal residue" evidence="7">
    <location>
        <position position="1"/>
    </location>
</feature>
<dbReference type="SMART" id="SM00249">
    <property type="entry name" value="PHD"/>
    <property type="match status" value="2"/>
</dbReference>
<evidence type="ECO:0000256" key="1">
    <source>
        <dbReference type="ARBA" id="ARBA00022723"/>
    </source>
</evidence>
<dbReference type="InterPro" id="IPR019786">
    <property type="entry name" value="Zinc_finger_PHD-type_CS"/>
</dbReference>
<dbReference type="EMBL" id="WEKX01019472">
    <property type="protein sequence ID" value="NWI93601.1"/>
    <property type="molecule type" value="Genomic_DNA"/>
</dbReference>
<dbReference type="PANTHER" id="PTHR12420">
    <property type="entry name" value="PHD FINGER PROTEIN"/>
    <property type="match status" value="1"/>
</dbReference>
<dbReference type="InterPro" id="IPR051188">
    <property type="entry name" value="PHD-type_Zinc_Finger"/>
</dbReference>
<dbReference type="PROSITE" id="PS51805">
    <property type="entry name" value="EPHD"/>
    <property type="match status" value="1"/>
</dbReference>
<proteinExistence type="predicted"/>
<dbReference type="AlphaFoldDB" id="A0A851FHG5"/>
<feature type="domain" description="PHD-type" evidence="6">
    <location>
        <begin position="1"/>
        <end position="49"/>
    </location>
</feature>
<protein>
    <submittedName>
        <fullName evidence="7">G2E3 ligase</fullName>
    </submittedName>
</protein>
<dbReference type="PROSITE" id="PS01359">
    <property type="entry name" value="ZF_PHD_1"/>
    <property type="match status" value="1"/>
</dbReference>
<dbReference type="PROSITE" id="PS50089">
    <property type="entry name" value="ZF_RING_2"/>
    <property type="match status" value="1"/>
</dbReference>
<feature type="domain" description="RING-type" evidence="5">
    <location>
        <begin position="64"/>
        <end position="113"/>
    </location>
</feature>
<dbReference type="GO" id="GO:0016874">
    <property type="term" value="F:ligase activity"/>
    <property type="evidence" value="ECO:0007669"/>
    <property type="project" value="UniProtKB-KW"/>
</dbReference>
<evidence type="ECO:0000256" key="3">
    <source>
        <dbReference type="ARBA" id="ARBA00022833"/>
    </source>
</evidence>
<keyword evidence="1" id="KW-0479">Metal-binding</keyword>
<evidence type="ECO:0000259" key="6">
    <source>
        <dbReference type="PROSITE" id="PS51805"/>
    </source>
</evidence>
<reference evidence="7" key="1">
    <citation type="submission" date="2019-10" db="EMBL/GenBank/DDBJ databases">
        <title>Bird 10,000 Genomes (B10K) Project - Family phase.</title>
        <authorList>
            <person name="Zhang G."/>
        </authorList>
    </citation>
    <scope>NUCLEOTIDE SEQUENCE</scope>
    <source>
        <strain evidence="7">B10K-DU-002-53</strain>
        <tissue evidence="7">Muscle</tissue>
    </source>
</reference>
<feature type="non-terminal residue" evidence="7">
    <location>
        <position position="132"/>
    </location>
</feature>
<keyword evidence="7" id="KW-0436">Ligase</keyword>
<sequence length="132" mass="14777">CFICGQAGAATQCCNPDCDVSFHLPCAVEDGRCELQTFEPWSAFCPAHSRVQSVTVTPEPGTVCIICMEPVDDRRTYRTLVCPACNNAWFHRRCAQAQAFFVGPNRYCCPNCRNHTDFSLEMQQMGVFVPSR</sequence>
<dbReference type="SUPFAM" id="SSF57903">
    <property type="entry name" value="FYVE/PHD zinc finger"/>
    <property type="match status" value="1"/>
</dbReference>
<dbReference type="InterPro" id="IPR034732">
    <property type="entry name" value="EPHD"/>
</dbReference>
<keyword evidence="3" id="KW-0862">Zinc</keyword>
<evidence type="ECO:0000313" key="8">
    <source>
        <dbReference type="Proteomes" id="UP000633448"/>
    </source>
</evidence>
<dbReference type="GO" id="GO:0005634">
    <property type="term" value="C:nucleus"/>
    <property type="evidence" value="ECO:0007669"/>
    <property type="project" value="TreeGrafter"/>
</dbReference>
<dbReference type="Proteomes" id="UP000633448">
    <property type="component" value="Unassembled WGS sequence"/>
</dbReference>
<dbReference type="GO" id="GO:0008270">
    <property type="term" value="F:zinc ion binding"/>
    <property type="evidence" value="ECO:0007669"/>
    <property type="project" value="UniProtKB-KW"/>
</dbReference>
<dbReference type="InterPro" id="IPR001965">
    <property type="entry name" value="Znf_PHD"/>
</dbReference>
<keyword evidence="8" id="KW-1185">Reference proteome</keyword>
<name>A0A851FHG5_PITSO</name>
<evidence type="ECO:0000313" key="7">
    <source>
        <dbReference type="EMBL" id="NWI93601.1"/>
    </source>
</evidence>
<dbReference type="InterPro" id="IPR011011">
    <property type="entry name" value="Znf_FYVE_PHD"/>
</dbReference>
<comment type="caution">
    <text evidence="7">The sequence shown here is derived from an EMBL/GenBank/DDBJ whole genome shotgun (WGS) entry which is preliminary data.</text>
</comment>
<organism evidence="7 8">
    <name type="scientific">Pitta sordida</name>
    <name type="common">Hooded pitta</name>
    <dbReference type="NCBI Taxonomy" id="9163"/>
    <lineage>
        <taxon>Eukaryota</taxon>
        <taxon>Metazoa</taxon>
        <taxon>Chordata</taxon>
        <taxon>Craniata</taxon>
        <taxon>Vertebrata</taxon>
        <taxon>Euteleostomi</taxon>
        <taxon>Archelosauria</taxon>
        <taxon>Archosauria</taxon>
        <taxon>Dinosauria</taxon>
        <taxon>Saurischia</taxon>
        <taxon>Theropoda</taxon>
        <taxon>Coelurosauria</taxon>
        <taxon>Aves</taxon>
        <taxon>Neognathae</taxon>
        <taxon>Neoaves</taxon>
        <taxon>Telluraves</taxon>
        <taxon>Australaves</taxon>
        <taxon>Passeriformes</taxon>
        <taxon>Pittidae</taxon>
        <taxon>Pitta</taxon>
    </lineage>
</organism>
<dbReference type="PANTHER" id="PTHR12420:SF47">
    <property type="entry name" value="PHD FINGER PROTEIN 7"/>
    <property type="match status" value="1"/>
</dbReference>
<gene>
    <name evidence="7" type="primary">G2e3_1</name>
    <name evidence="7" type="ORF">PITSOR_R03905</name>
</gene>